<comment type="subcellular location">
    <subcellularLocation>
        <location evidence="1">Nucleus</location>
    </subcellularLocation>
</comment>
<gene>
    <name evidence="7" type="ORF">D8674_008179</name>
</gene>
<comment type="caution">
    <text evidence="7">The sequence shown here is derived from an EMBL/GenBank/DDBJ whole genome shotgun (WGS) entry which is preliminary data.</text>
</comment>
<keyword evidence="3" id="KW-0238">DNA-binding</keyword>
<keyword evidence="8" id="KW-1185">Reference proteome</keyword>
<evidence type="ECO:0000256" key="6">
    <source>
        <dbReference type="SAM" id="MobiDB-lite"/>
    </source>
</evidence>
<keyword evidence="5" id="KW-0539">Nucleus</keyword>
<name>A0A5N5HYY9_9ROSA</name>
<dbReference type="EMBL" id="SMOL01000143">
    <property type="protein sequence ID" value="KAB2630660.1"/>
    <property type="molecule type" value="Genomic_DNA"/>
</dbReference>
<reference evidence="7 8" key="1">
    <citation type="submission" date="2019-09" db="EMBL/GenBank/DDBJ databases">
        <authorList>
            <person name="Ou C."/>
        </authorList>
    </citation>
    <scope>NUCLEOTIDE SEQUENCE [LARGE SCALE GENOMIC DNA]</scope>
    <source>
        <strain evidence="7">S2</strain>
        <tissue evidence="7">Leaf</tissue>
    </source>
</reference>
<dbReference type="GO" id="GO:0005634">
    <property type="term" value="C:nucleus"/>
    <property type="evidence" value="ECO:0007669"/>
    <property type="project" value="UniProtKB-SubCell"/>
</dbReference>
<evidence type="ECO:0000256" key="2">
    <source>
        <dbReference type="ARBA" id="ARBA00023015"/>
    </source>
</evidence>
<evidence type="ECO:0000256" key="1">
    <source>
        <dbReference type="ARBA" id="ARBA00004123"/>
    </source>
</evidence>
<protein>
    <submittedName>
        <fullName evidence="7">Methyl-CpG-binding domain-containing protein 5-like</fullName>
    </submittedName>
</protein>
<proteinExistence type="predicted"/>
<dbReference type="GO" id="GO:0003677">
    <property type="term" value="F:DNA binding"/>
    <property type="evidence" value="ECO:0007669"/>
    <property type="project" value="UniProtKB-KW"/>
</dbReference>
<dbReference type="InterPro" id="IPR016177">
    <property type="entry name" value="DNA-bd_dom_sf"/>
</dbReference>
<evidence type="ECO:0000256" key="3">
    <source>
        <dbReference type="ARBA" id="ARBA00023125"/>
    </source>
</evidence>
<dbReference type="Gene3D" id="3.30.890.10">
    <property type="entry name" value="Methyl-cpg-binding Protein 2, Chain A"/>
    <property type="match status" value="1"/>
</dbReference>
<dbReference type="AlphaFoldDB" id="A0A5N5HYY9"/>
<keyword evidence="4" id="KW-0804">Transcription</keyword>
<evidence type="ECO:0000256" key="5">
    <source>
        <dbReference type="ARBA" id="ARBA00023242"/>
    </source>
</evidence>
<keyword evidence="2" id="KW-0805">Transcription regulation</keyword>
<feature type="region of interest" description="Disordered" evidence="6">
    <location>
        <begin position="1"/>
        <end position="23"/>
    </location>
</feature>
<accession>A0A5N5HYY9</accession>
<reference evidence="7 8" key="3">
    <citation type="submission" date="2019-11" db="EMBL/GenBank/DDBJ databases">
        <title>A de novo genome assembly of a pear dwarfing rootstock.</title>
        <authorList>
            <person name="Wang F."/>
            <person name="Wang J."/>
            <person name="Li S."/>
            <person name="Zhang Y."/>
            <person name="Fang M."/>
            <person name="Ma L."/>
            <person name="Zhao Y."/>
            <person name="Jiang S."/>
        </authorList>
    </citation>
    <scope>NUCLEOTIDE SEQUENCE [LARGE SCALE GENOMIC DNA]</scope>
    <source>
        <strain evidence="7">S2</strain>
        <tissue evidence="7">Leaf</tissue>
    </source>
</reference>
<evidence type="ECO:0000256" key="4">
    <source>
        <dbReference type="ARBA" id="ARBA00023163"/>
    </source>
</evidence>
<dbReference type="SUPFAM" id="SSF54171">
    <property type="entry name" value="DNA-binding domain"/>
    <property type="match status" value="1"/>
</dbReference>
<evidence type="ECO:0000313" key="8">
    <source>
        <dbReference type="Proteomes" id="UP000327157"/>
    </source>
</evidence>
<dbReference type="Proteomes" id="UP000327157">
    <property type="component" value="Chromosome 12"/>
</dbReference>
<evidence type="ECO:0000313" key="7">
    <source>
        <dbReference type="EMBL" id="KAB2630660.1"/>
    </source>
</evidence>
<reference evidence="8" key="2">
    <citation type="submission" date="2019-10" db="EMBL/GenBank/DDBJ databases">
        <title>A de novo genome assembly of a pear dwarfing rootstock.</title>
        <authorList>
            <person name="Wang F."/>
            <person name="Wang J."/>
            <person name="Li S."/>
            <person name="Zhang Y."/>
            <person name="Fang M."/>
            <person name="Ma L."/>
            <person name="Zhao Y."/>
            <person name="Jiang S."/>
        </authorList>
    </citation>
    <scope>NUCLEOTIDE SEQUENCE [LARGE SCALE GENOMIC DNA]</scope>
</reference>
<organism evidence="7 8">
    <name type="scientific">Pyrus ussuriensis x Pyrus communis</name>
    <dbReference type="NCBI Taxonomy" id="2448454"/>
    <lineage>
        <taxon>Eukaryota</taxon>
        <taxon>Viridiplantae</taxon>
        <taxon>Streptophyta</taxon>
        <taxon>Embryophyta</taxon>
        <taxon>Tracheophyta</taxon>
        <taxon>Spermatophyta</taxon>
        <taxon>Magnoliopsida</taxon>
        <taxon>eudicotyledons</taxon>
        <taxon>Gunneridae</taxon>
        <taxon>Pentapetalae</taxon>
        <taxon>rosids</taxon>
        <taxon>fabids</taxon>
        <taxon>Rosales</taxon>
        <taxon>Rosaceae</taxon>
        <taxon>Amygdaloideae</taxon>
        <taxon>Maleae</taxon>
        <taxon>Pyrus</taxon>
    </lineage>
</organism>
<sequence>MEESNSSLLPPKTGMETMKAKSGNLTGDFKVTNAIPRLRVPPVVNHFDGTNFGLPEGWTVKQKSMTSPKYFGIKDKTFLHRQTGKRFRSLVAAKKWIKENRGEKPHEAFQAADVSKVSS</sequence>